<dbReference type="InterPro" id="IPR000558">
    <property type="entry name" value="Histone_H2B"/>
</dbReference>
<organism evidence="5 6">
    <name type="scientific">Vicia faba</name>
    <name type="common">Broad bean</name>
    <name type="synonym">Faba vulgaris</name>
    <dbReference type="NCBI Taxonomy" id="3906"/>
    <lineage>
        <taxon>Eukaryota</taxon>
        <taxon>Viridiplantae</taxon>
        <taxon>Streptophyta</taxon>
        <taxon>Embryophyta</taxon>
        <taxon>Tracheophyta</taxon>
        <taxon>Spermatophyta</taxon>
        <taxon>Magnoliopsida</taxon>
        <taxon>eudicotyledons</taxon>
        <taxon>Gunneridae</taxon>
        <taxon>Pentapetalae</taxon>
        <taxon>rosids</taxon>
        <taxon>fabids</taxon>
        <taxon>Fabales</taxon>
        <taxon>Fabaceae</taxon>
        <taxon>Papilionoideae</taxon>
        <taxon>50 kb inversion clade</taxon>
        <taxon>NPAAA clade</taxon>
        <taxon>Hologalegina</taxon>
        <taxon>IRL clade</taxon>
        <taxon>Fabeae</taxon>
        <taxon>Vicia</taxon>
    </lineage>
</organism>
<dbReference type="AlphaFoldDB" id="A0AAV1B699"/>
<dbReference type="Gene3D" id="1.10.20.10">
    <property type="entry name" value="Histone, subunit A"/>
    <property type="match status" value="1"/>
</dbReference>
<evidence type="ECO:0000259" key="4">
    <source>
        <dbReference type="Pfam" id="PF00125"/>
    </source>
</evidence>
<dbReference type="Pfam" id="PF00125">
    <property type="entry name" value="Histone"/>
    <property type="match status" value="1"/>
</dbReference>
<protein>
    <recommendedName>
        <fullName evidence="4">Core Histone H2A/H2B/H3 domain-containing protein</fullName>
    </recommendedName>
</protein>
<evidence type="ECO:0000313" key="5">
    <source>
        <dbReference type="EMBL" id="CAI8616307.1"/>
    </source>
</evidence>
<dbReference type="SMART" id="SM00427">
    <property type="entry name" value="H2B"/>
    <property type="match status" value="1"/>
</dbReference>
<feature type="compositionally biased region" description="Basic and acidic residues" evidence="3">
    <location>
        <begin position="76"/>
        <end position="102"/>
    </location>
</feature>
<reference evidence="5 6" key="1">
    <citation type="submission" date="2023-01" db="EMBL/GenBank/DDBJ databases">
        <authorList>
            <person name="Kreplak J."/>
        </authorList>
    </citation>
    <scope>NUCLEOTIDE SEQUENCE [LARGE SCALE GENOMIC DNA]</scope>
</reference>
<dbReference type="Proteomes" id="UP001157006">
    <property type="component" value="Chromosome 6"/>
</dbReference>
<dbReference type="InterPro" id="IPR009072">
    <property type="entry name" value="Histone-fold"/>
</dbReference>
<dbReference type="GO" id="GO:0046982">
    <property type="term" value="F:protein heterodimerization activity"/>
    <property type="evidence" value="ECO:0007669"/>
    <property type="project" value="InterPro"/>
</dbReference>
<evidence type="ECO:0000313" key="6">
    <source>
        <dbReference type="Proteomes" id="UP001157006"/>
    </source>
</evidence>
<dbReference type="PANTHER" id="PTHR23428">
    <property type="entry name" value="HISTONE H2B"/>
    <property type="match status" value="1"/>
</dbReference>
<dbReference type="GO" id="GO:0030527">
    <property type="term" value="F:structural constituent of chromatin"/>
    <property type="evidence" value="ECO:0007669"/>
    <property type="project" value="InterPro"/>
</dbReference>
<keyword evidence="6" id="KW-1185">Reference proteome</keyword>
<feature type="compositionally biased region" description="Low complexity" evidence="3">
    <location>
        <begin position="64"/>
        <end position="73"/>
    </location>
</feature>
<dbReference type="GO" id="GO:0000786">
    <property type="term" value="C:nucleosome"/>
    <property type="evidence" value="ECO:0007669"/>
    <property type="project" value="InterPro"/>
</dbReference>
<dbReference type="GO" id="GO:0003677">
    <property type="term" value="F:DNA binding"/>
    <property type="evidence" value="ECO:0007669"/>
    <property type="project" value="InterPro"/>
</dbReference>
<feature type="domain" description="Core Histone H2A/H2B/H3" evidence="4">
    <location>
        <begin position="96"/>
        <end position="177"/>
    </location>
</feature>
<feature type="region of interest" description="Disordered" evidence="3">
    <location>
        <begin position="27"/>
        <end position="107"/>
    </location>
</feature>
<sequence length="205" mass="23101">MARKSGKKMVVKSTKKVVEESVQVSVISSNKRLTRRNKDAEAEEQEKEQVLRVIPVHEAKGDDSTSGTTTISSENKNNDQEEQNRNINIIREEMKKSKTEKVSKKKRKKSVEGYQRYVYKVLKQVHPEMGVSSKCMVILNNFMNDMFERVASEASKLKDYTGNMTLSSREIQGAVKLVLPGELGKHAIAEGIKAVNNYTAYQSAS</sequence>
<evidence type="ECO:0000256" key="3">
    <source>
        <dbReference type="SAM" id="MobiDB-lite"/>
    </source>
</evidence>
<comment type="similarity">
    <text evidence="2">Belongs to the histone H2B family.</text>
</comment>
<dbReference type="PRINTS" id="PR00621">
    <property type="entry name" value="HISTONEH2B"/>
</dbReference>
<evidence type="ECO:0000256" key="1">
    <source>
        <dbReference type="ARBA" id="ARBA00002001"/>
    </source>
</evidence>
<proteinExistence type="inferred from homology"/>
<dbReference type="FunFam" id="1.10.20.10:FF:000043">
    <property type="entry name" value="Histone H2B"/>
    <property type="match status" value="1"/>
</dbReference>
<gene>
    <name evidence="5" type="ORF">VFH_VI022880</name>
</gene>
<dbReference type="SUPFAM" id="SSF47113">
    <property type="entry name" value="Histone-fold"/>
    <property type="match status" value="1"/>
</dbReference>
<dbReference type="EMBL" id="OX451741">
    <property type="protein sequence ID" value="CAI8616307.1"/>
    <property type="molecule type" value="Genomic_DNA"/>
</dbReference>
<evidence type="ECO:0000256" key="2">
    <source>
        <dbReference type="ARBA" id="ARBA00006846"/>
    </source>
</evidence>
<feature type="compositionally biased region" description="Basic and acidic residues" evidence="3">
    <location>
        <begin position="47"/>
        <end position="63"/>
    </location>
</feature>
<comment type="function">
    <text evidence="1">Core component of nucleosome. Nucleosomes wrap and compact DNA into chromatin, limiting DNA accessibility to the cellular machineries which require DNA as a template. Histones thereby play a central role in transcription regulation, DNA repair, DNA replication and chromosomal stability. DNA accessibility is regulated via a complex set of post-translational modifications of histones, also called histone code, and nucleosome remodeling.</text>
</comment>
<dbReference type="CDD" id="cd22910">
    <property type="entry name" value="HFD_H2B"/>
    <property type="match status" value="1"/>
</dbReference>
<dbReference type="GO" id="GO:0005634">
    <property type="term" value="C:nucleus"/>
    <property type="evidence" value="ECO:0007669"/>
    <property type="project" value="UniProtKB-ARBA"/>
</dbReference>
<name>A0AAV1B699_VICFA</name>
<accession>A0AAV1B699</accession>
<dbReference type="InterPro" id="IPR007125">
    <property type="entry name" value="H2A/H2B/H3"/>
</dbReference>